<dbReference type="HOGENOM" id="CLU_945570_0_0_11"/>
<dbReference type="RefSeq" id="WP_012226707.1">
    <property type="nucleotide sequence ID" value="NZ_HG422565.1"/>
</dbReference>
<keyword evidence="2" id="KW-0812">Transmembrane</keyword>
<evidence type="ECO:0000313" key="4">
    <source>
        <dbReference type="Proteomes" id="UP000018291"/>
    </source>
</evidence>
<feature type="transmembrane region" description="Helical" evidence="2">
    <location>
        <begin position="211"/>
        <end position="236"/>
    </location>
</feature>
<sequence length="294" mass="32038">MDLDGWSLIWFVVPGIIVPAALLVLAFRSPSWKQMTRWATQAQVTITTENEDMIRRRLARARRYRSLVSFPFWWVLAVPVITGPLPEWANDVIWIPLTGYVLGSILAAVSNTEKTGGPRVADLSPRLPSSYVPRRERLAPWLVLGVTAAALVSIKAFPPRFPQSLRTQIPLFVTAVVVAVLAEVALRMVAARPQVTDSPTRRLADNALRSTGATAAVASSIMLSLFTLNSAISALLGSGHRAWIGVPLMLLVTGMTYGAFWVIVTQQPWAPGRRRSLRAEPVSGPDPAAESVSA</sequence>
<evidence type="ECO:0000313" key="3">
    <source>
        <dbReference type="EMBL" id="CCM63691.1"/>
    </source>
</evidence>
<feature type="region of interest" description="Disordered" evidence="1">
    <location>
        <begin position="275"/>
        <end position="294"/>
    </location>
</feature>
<protein>
    <submittedName>
        <fullName evidence="3">Uncharacterized protein</fullName>
    </submittedName>
</protein>
<accession>R4Z325</accession>
<keyword evidence="2" id="KW-1133">Transmembrane helix</keyword>
<evidence type="ECO:0000256" key="2">
    <source>
        <dbReference type="SAM" id="Phobius"/>
    </source>
</evidence>
<gene>
    <name evidence="3" type="ORF">BN381_290050</name>
</gene>
<keyword evidence="4" id="KW-1185">Reference proteome</keyword>
<proteinExistence type="predicted"/>
<dbReference type="AlphaFoldDB" id="R4Z325"/>
<dbReference type="EMBL" id="CANL01000022">
    <property type="protein sequence ID" value="CCM63691.1"/>
    <property type="molecule type" value="Genomic_DNA"/>
</dbReference>
<feature type="transmembrane region" description="Helical" evidence="2">
    <location>
        <begin position="92"/>
        <end position="109"/>
    </location>
</feature>
<reference evidence="3 4" key="1">
    <citation type="journal article" date="2013" name="ISME J.">
        <title>Metabolic model for the filamentous 'Candidatus Microthrix parvicella' based on genomic and metagenomic analyses.</title>
        <authorList>
            <person name="Jon McIlroy S."/>
            <person name="Kristiansen R."/>
            <person name="Albertsen M."/>
            <person name="Michael Karst S."/>
            <person name="Rossetti S."/>
            <person name="Lund Nielsen J."/>
            <person name="Tandoi V."/>
            <person name="James Seviour R."/>
            <person name="Nielsen P.H."/>
        </authorList>
    </citation>
    <scope>NUCLEOTIDE SEQUENCE [LARGE SCALE GENOMIC DNA]</scope>
    <source>
        <strain evidence="3 4">RN1</strain>
    </source>
</reference>
<feature type="transmembrane region" description="Helical" evidence="2">
    <location>
        <begin position="6"/>
        <end position="27"/>
    </location>
</feature>
<evidence type="ECO:0000256" key="1">
    <source>
        <dbReference type="SAM" id="MobiDB-lite"/>
    </source>
</evidence>
<feature type="transmembrane region" description="Helical" evidence="2">
    <location>
        <begin position="138"/>
        <end position="157"/>
    </location>
</feature>
<keyword evidence="2" id="KW-0472">Membrane</keyword>
<dbReference type="Proteomes" id="UP000018291">
    <property type="component" value="Unassembled WGS sequence"/>
</dbReference>
<feature type="transmembrane region" description="Helical" evidence="2">
    <location>
        <begin position="169"/>
        <end position="190"/>
    </location>
</feature>
<comment type="caution">
    <text evidence="3">The sequence shown here is derived from an EMBL/GenBank/DDBJ whole genome shotgun (WGS) entry which is preliminary data.</text>
</comment>
<feature type="transmembrane region" description="Helical" evidence="2">
    <location>
        <begin position="64"/>
        <end position="86"/>
    </location>
</feature>
<organism evidence="3 4">
    <name type="scientific">Candidatus Neomicrothrix parvicella RN1</name>
    <dbReference type="NCBI Taxonomy" id="1229780"/>
    <lineage>
        <taxon>Bacteria</taxon>
        <taxon>Bacillati</taxon>
        <taxon>Actinomycetota</taxon>
        <taxon>Acidimicrobiia</taxon>
        <taxon>Acidimicrobiales</taxon>
        <taxon>Microthrixaceae</taxon>
        <taxon>Candidatus Neomicrothrix</taxon>
    </lineage>
</organism>
<feature type="transmembrane region" description="Helical" evidence="2">
    <location>
        <begin position="242"/>
        <end position="264"/>
    </location>
</feature>
<name>R4Z325_9ACTN</name>